<dbReference type="PROSITE" id="PS50977">
    <property type="entry name" value="HTH_TETR_2"/>
    <property type="match status" value="1"/>
</dbReference>
<name>A0ABP6WAX7_9PSEU</name>
<protein>
    <submittedName>
        <fullName evidence="7">TetR/AcrR family transcriptional regulator</fullName>
    </submittedName>
</protein>
<feature type="compositionally biased region" description="Basic and acidic residues" evidence="5">
    <location>
        <begin position="1"/>
        <end position="21"/>
    </location>
</feature>
<evidence type="ECO:0000256" key="2">
    <source>
        <dbReference type="ARBA" id="ARBA00023125"/>
    </source>
</evidence>
<evidence type="ECO:0000256" key="5">
    <source>
        <dbReference type="SAM" id="MobiDB-lite"/>
    </source>
</evidence>
<dbReference type="Pfam" id="PF00440">
    <property type="entry name" value="TetR_N"/>
    <property type="match status" value="1"/>
</dbReference>
<evidence type="ECO:0000256" key="1">
    <source>
        <dbReference type="ARBA" id="ARBA00023015"/>
    </source>
</evidence>
<dbReference type="Proteomes" id="UP001500689">
    <property type="component" value="Unassembled WGS sequence"/>
</dbReference>
<sequence length="252" mass="26595">MHSLLKDVPERKMPIEPDPRDLPPGLAPAWLGGPRPRRGPKPAHTVAEVVAAAVELADAEGLAAASLPNIAASLGLTTNALYRYVGSKDELIALLADAGFGPPPELPEPDDWRAGVRAWAAAALERYAARPWLLEVPYRGGGLTPHRLRWTELLLATLTGAGLSEADALGCAELVTDLAHTTAERRRALSGPDAADSPAEEVRTFLRPRLADEGYPHLAGLAEAGHFPAPAPNGFALERALDGIAALLSPVR</sequence>
<reference evidence="8" key="1">
    <citation type="journal article" date="2019" name="Int. J. Syst. Evol. Microbiol.">
        <title>The Global Catalogue of Microorganisms (GCM) 10K type strain sequencing project: providing services to taxonomists for standard genome sequencing and annotation.</title>
        <authorList>
            <consortium name="The Broad Institute Genomics Platform"/>
            <consortium name="The Broad Institute Genome Sequencing Center for Infectious Disease"/>
            <person name="Wu L."/>
            <person name="Ma J."/>
        </authorList>
    </citation>
    <scope>NUCLEOTIDE SEQUENCE [LARGE SCALE GENOMIC DNA]</scope>
    <source>
        <strain evidence="8">JCM 16898</strain>
    </source>
</reference>
<keyword evidence="3" id="KW-0804">Transcription</keyword>
<keyword evidence="2 4" id="KW-0238">DNA-binding</keyword>
<feature type="compositionally biased region" description="Low complexity" evidence="5">
    <location>
        <begin position="23"/>
        <end position="34"/>
    </location>
</feature>
<evidence type="ECO:0000313" key="8">
    <source>
        <dbReference type="Proteomes" id="UP001500689"/>
    </source>
</evidence>
<accession>A0ABP6WAX7</accession>
<comment type="caution">
    <text evidence="7">The sequence shown here is derived from an EMBL/GenBank/DDBJ whole genome shotgun (WGS) entry which is preliminary data.</text>
</comment>
<dbReference type="PRINTS" id="PR00455">
    <property type="entry name" value="HTHTETR"/>
</dbReference>
<evidence type="ECO:0000256" key="3">
    <source>
        <dbReference type="ARBA" id="ARBA00023163"/>
    </source>
</evidence>
<feature type="domain" description="HTH tetR-type" evidence="6">
    <location>
        <begin position="43"/>
        <end position="103"/>
    </location>
</feature>
<dbReference type="InterPro" id="IPR036271">
    <property type="entry name" value="Tet_transcr_reg_TetR-rel_C_sf"/>
</dbReference>
<feature type="DNA-binding region" description="H-T-H motif" evidence="4">
    <location>
        <begin position="66"/>
        <end position="85"/>
    </location>
</feature>
<keyword evidence="8" id="KW-1185">Reference proteome</keyword>
<dbReference type="Gene3D" id="1.10.357.10">
    <property type="entry name" value="Tetracycline Repressor, domain 2"/>
    <property type="match status" value="1"/>
</dbReference>
<dbReference type="PANTHER" id="PTHR30055:SF151">
    <property type="entry name" value="TRANSCRIPTIONAL REGULATORY PROTEIN"/>
    <property type="match status" value="1"/>
</dbReference>
<dbReference type="PANTHER" id="PTHR30055">
    <property type="entry name" value="HTH-TYPE TRANSCRIPTIONAL REGULATOR RUTR"/>
    <property type="match status" value="1"/>
</dbReference>
<evidence type="ECO:0000259" key="6">
    <source>
        <dbReference type="PROSITE" id="PS50977"/>
    </source>
</evidence>
<gene>
    <name evidence="7" type="ORF">GCM10022222_34680</name>
</gene>
<dbReference type="Pfam" id="PF02909">
    <property type="entry name" value="TetR_C_1"/>
    <property type="match status" value="1"/>
</dbReference>
<feature type="region of interest" description="Disordered" evidence="5">
    <location>
        <begin position="1"/>
        <end position="42"/>
    </location>
</feature>
<proteinExistence type="predicted"/>
<dbReference type="InterPro" id="IPR050109">
    <property type="entry name" value="HTH-type_TetR-like_transc_reg"/>
</dbReference>
<dbReference type="InterPro" id="IPR001647">
    <property type="entry name" value="HTH_TetR"/>
</dbReference>
<keyword evidence="1" id="KW-0805">Transcription regulation</keyword>
<organism evidence="7 8">
    <name type="scientific">Amycolatopsis ultiminotia</name>
    <dbReference type="NCBI Taxonomy" id="543629"/>
    <lineage>
        <taxon>Bacteria</taxon>
        <taxon>Bacillati</taxon>
        <taxon>Actinomycetota</taxon>
        <taxon>Actinomycetes</taxon>
        <taxon>Pseudonocardiales</taxon>
        <taxon>Pseudonocardiaceae</taxon>
        <taxon>Amycolatopsis</taxon>
    </lineage>
</organism>
<dbReference type="EMBL" id="BAAAZN010000006">
    <property type="protein sequence ID" value="GAA3548149.1"/>
    <property type="molecule type" value="Genomic_DNA"/>
</dbReference>
<dbReference type="InterPro" id="IPR009057">
    <property type="entry name" value="Homeodomain-like_sf"/>
</dbReference>
<dbReference type="InterPro" id="IPR004111">
    <property type="entry name" value="Repressor_TetR_C"/>
</dbReference>
<evidence type="ECO:0000256" key="4">
    <source>
        <dbReference type="PROSITE-ProRule" id="PRU00335"/>
    </source>
</evidence>
<dbReference type="SUPFAM" id="SSF48498">
    <property type="entry name" value="Tetracyclin repressor-like, C-terminal domain"/>
    <property type="match status" value="1"/>
</dbReference>
<evidence type="ECO:0000313" key="7">
    <source>
        <dbReference type="EMBL" id="GAA3548149.1"/>
    </source>
</evidence>
<dbReference type="SUPFAM" id="SSF46689">
    <property type="entry name" value="Homeodomain-like"/>
    <property type="match status" value="1"/>
</dbReference>
<dbReference type="Gene3D" id="1.10.10.60">
    <property type="entry name" value="Homeodomain-like"/>
    <property type="match status" value="1"/>
</dbReference>